<keyword evidence="4" id="KW-1185">Reference proteome</keyword>
<dbReference type="EMBL" id="CP006365">
    <property type="protein sequence ID" value="AGU15765.1"/>
    <property type="molecule type" value="Genomic_DNA"/>
</dbReference>
<evidence type="ECO:0000313" key="4">
    <source>
        <dbReference type="Proteomes" id="UP000016943"/>
    </source>
</evidence>
<proteinExistence type="predicted"/>
<reference evidence="3" key="2">
    <citation type="submission" date="2013-06" db="EMBL/GenBank/DDBJ databases">
        <authorList>
            <person name="Bomholt K."/>
            <person name="Glaub A."/>
            <person name="Gravermann K."/>
            <person name="Albersmeier A."/>
            <person name="Ruckert C."/>
            <person name="Puhler A."/>
            <person name="Tauch A."/>
        </authorList>
    </citation>
    <scope>NUCLEOTIDE SEQUENCE</scope>
    <source>
        <strain evidence="3">DSM 44202</strain>
    </source>
</reference>
<name>U3GW51_9CORY</name>
<dbReference type="KEGG" id="caz:CARG_08285"/>
<organism evidence="3 4">
    <name type="scientific">Corynebacterium argentoratense DSM 44202</name>
    <dbReference type="NCBI Taxonomy" id="1348662"/>
    <lineage>
        <taxon>Bacteria</taxon>
        <taxon>Bacillati</taxon>
        <taxon>Actinomycetota</taxon>
        <taxon>Actinomycetes</taxon>
        <taxon>Mycobacteriales</taxon>
        <taxon>Corynebacteriaceae</taxon>
        <taxon>Corynebacterium</taxon>
    </lineage>
</organism>
<keyword evidence="1" id="KW-1133">Transmembrane helix</keyword>
<dbReference type="AlphaFoldDB" id="U3GW51"/>
<dbReference type="KEGG" id="caz:CARG_02250"/>
<sequence>MRHGIFLSLCGGCVVVFVVCVYQQLALARVCLCGWLCKYELFWLWWFFLVGCAMIVFFASFYWLLGFGSVIFLMLLG</sequence>
<dbReference type="Proteomes" id="UP000016943">
    <property type="component" value="Chromosome"/>
</dbReference>
<feature type="transmembrane region" description="Helical" evidence="1">
    <location>
        <begin position="44"/>
        <end position="76"/>
    </location>
</feature>
<gene>
    <name evidence="2" type="ORF">CARG_02250</name>
    <name evidence="3" type="ORF">CARG_08285</name>
</gene>
<evidence type="ECO:0000313" key="2">
    <source>
        <dbReference type="EMBL" id="AGU14615.1"/>
    </source>
</evidence>
<dbReference type="PATRIC" id="fig|1348662.3.peg.1638"/>
<dbReference type="EMBL" id="CP006365">
    <property type="protein sequence ID" value="AGU14615.1"/>
    <property type="molecule type" value="Genomic_DNA"/>
</dbReference>
<keyword evidence="1" id="KW-0812">Transmembrane</keyword>
<evidence type="ECO:0000313" key="3">
    <source>
        <dbReference type="EMBL" id="AGU15765.1"/>
    </source>
</evidence>
<dbReference type="HOGENOM" id="CLU_2878197_0_0_11"/>
<keyword evidence="1" id="KW-0472">Membrane</keyword>
<reference evidence="3 4" key="1">
    <citation type="journal article" date="2013" name="Genome Announc.">
        <title>Whole-Genome Sequence of the Clinical Strain Corynebacterium argentoratense DSM 44202, Isolated from a Human Throat Specimen.</title>
        <authorList>
            <person name="Bomholt C."/>
            <person name="Glaub A."/>
            <person name="Gravermann K."/>
            <person name="Albersmeier A."/>
            <person name="Brinkrolf K."/>
            <person name="Ruckert C."/>
            <person name="Tauch A."/>
        </authorList>
    </citation>
    <scope>NUCLEOTIDE SEQUENCE [LARGE SCALE GENOMIC DNA]</scope>
    <source>
        <strain evidence="3">DSM 44202</strain>
    </source>
</reference>
<accession>U3GW51</accession>
<evidence type="ECO:0000256" key="1">
    <source>
        <dbReference type="SAM" id="Phobius"/>
    </source>
</evidence>
<protein>
    <submittedName>
        <fullName evidence="3">Uncharacterized protein</fullName>
    </submittedName>
</protein>